<feature type="transmembrane region" description="Helical" evidence="1">
    <location>
        <begin position="93"/>
        <end position="117"/>
    </location>
</feature>
<dbReference type="PANTHER" id="PTHR18640:SF5">
    <property type="entry name" value="SODIUM_BILE ACID COTRANSPORTER 7"/>
    <property type="match status" value="1"/>
</dbReference>
<dbReference type="PhylomeDB" id="A7IM87"/>
<keyword evidence="1" id="KW-1133">Transmembrane helix</keyword>
<feature type="transmembrane region" description="Helical" evidence="1">
    <location>
        <begin position="229"/>
        <end position="248"/>
    </location>
</feature>
<dbReference type="AlphaFoldDB" id="A7IM87"/>
<proteinExistence type="predicted"/>
<feature type="transmembrane region" description="Helical" evidence="1">
    <location>
        <begin position="123"/>
        <end position="143"/>
    </location>
</feature>
<evidence type="ECO:0000313" key="2">
    <source>
        <dbReference type="EMBL" id="ABS69130.1"/>
    </source>
</evidence>
<dbReference type="KEGG" id="xau:Xaut_3906"/>
<feature type="transmembrane region" description="Helical" evidence="1">
    <location>
        <begin position="254"/>
        <end position="277"/>
    </location>
</feature>
<feature type="transmembrane region" description="Helical" evidence="1">
    <location>
        <begin position="190"/>
        <end position="208"/>
    </location>
</feature>
<organism evidence="2 3">
    <name type="scientific">Xanthobacter autotrophicus (strain ATCC BAA-1158 / Py2)</name>
    <dbReference type="NCBI Taxonomy" id="78245"/>
    <lineage>
        <taxon>Bacteria</taxon>
        <taxon>Pseudomonadati</taxon>
        <taxon>Pseudomonadota</taxon>
        <taxon>Alphaproteobacteria</taxon>
        <taxon>Hyphomicrobiales</taxon>
        <taxon>Xanthobacteraceae</taxon>
        <taxon>Xanthobacter</taxon>
    </lineage>
</organism>
<evidence type="ECO:0000313" key="3">
    <source>
        <dbReference type="Proteomes" id="UP000002417"/>
    </source>
</evidence>
<evidence type="ECO:0000256" key="1">
    <source>
        <dbReference type="SAM" id="Phobius"/>
    </source>
</evidence>
<dbReference type="HOGENOM" id="CLU_039013_1_0_5"/>
<feature type="transmembrane region" description="Helical" evidence="1">
    <location>
        <begin position="155"/>
        <end position="178"/>
    </location>
</feature>
<keyword evidence="3" id="KW-1185">Reference proteome</keyword>
<dbReference type="eggNOG" id="COG0385">
    <property type="taxonomic scope" value="Bacteria"/>
</dbReference>
<name>A7IM87_XANP2</name>
<accession>A7IM87</accession>
<dbReference type="EMBL" id="CP000781">
    <property type="protein sequence ID" value="ABS69130.1"/>
    <property type="molecule type" value="Genomic_DNA"/>
</dbReference>
<keyword evidence="1" id="KW-0472">Membrane</keyword>
<gene>
    <name evidence="2" type="ordered locus">Xaut_3906</name>
</gene>
<feature type="transmembrane region" description="Helical" evidence="1">
    <location>
        <begin position="63"/>
        <end position="81"/>
    </location>
</feature>
<dbReference type="Proteomes" id="UP000002417">
    <property type="component" value="Chromosome"/>
</dbReference>
<keyword evidence="1" id="KW-0812">Transmembrane</keyword>
<dbReference type="Pfam" id="PF13593">
    <property type="entry name" value="SBF_like"/>
    <property type="match status" value="1"/>
</dbReference>
<dbReference type="PANTHER" id="PTHR18640">
    <property type="entry name" value="SOLUTE CARRIER FAMILY 10 MEMBER 7"/>
    <property type="match status" value="1"/>
</dbReference>
<dbReference type="Gene3D" id="1.20.1530.20">
    <property type="match status" value="1"/>
</dbReference>
<dbReference type="PIRSF" id="PIRSF026166">
    <property type="entry name" value="UCP026166"/>
    <property type="match status" value="1"/>
</dbReference>
<protein>
    <submittedName>
        <fullName evidence="2">Bile acid:sodium symporter</fullName>
    </submittedName>
</protein>
<dbReference type="GO" id="GO:0005886">
    <property type="term" value="C:plasma membrane"/>
    <property type="evidence" value="ECO:0007669"/>
    <property type="project" value="TreeGrafter"/>
</dbReference>
<feature type="transmembrane region" description="Helical" evidence="1">
    <location>
        <begin position="34"/>
        <end position="51"/>
    </location>
</feature>
<dbReference type="InterPro" id="IPR038770">
    <property type="entry name" value="Na+/solute_symporter_sf"/>
</dbReference>
<dbReference type="InterPro" id="IPR016833">
    <property type="entry name" value="Put_Na-Bile_cotransptr"/>
</dbReference>
<feature type="transmembrane region" description="Helical" evidence="1">
    <location>
        <begin position="317"/>
        <end position="339"/>
    </location>
</feature>
<sequence>MGDGAGNGRGRAGLTPLSRLTVLLMLSRLKLDPFVVALALTVSLALVWPQPGVTGGVLHADKAASWGVALIFFLYGISLSPKRLLESATRWELHLIVQLGTFLLFPAVVMGLLALVGDRLPEAVATGFFFLAALPSTVSSSVAMTSLARGNVPVAIFNASISSLIGVFATPVLMAWYLHTVGGGMTLGPVILKLIILVILPLAVGQAARPLLLKLVERHRQVVRIADRAVILAIVYNSFCDSVAAGVWKGHSPVLLLEIVAGVLALFSVVYLLIGVACRVFGFSRPDTIAVVFCASKKSLATGLPMAQVMFNGSPDLSLIITPIMLYHFLQLVIVGIIAGRSGALEAEETEPAVLAEDDDDLVPDAVPQHRQASSTAS</sequence>
<reference evidence="2 3" key="1">
    <citation type="submission" date="2007-07" db="EMBL/GenBank/DDBJ databases">
        <title>Complete sequence of chromosome of Xanthobacter autotrophicus Py2.</title>
        <authorList>
            <consortium name="US DOE Joint Genome Institute"/>
            <person name="Copeland A."/>
            <person name="Lucas S."/>
            <person name="Lapidus A."/>
            <person name="Barry K."/>
            <person name="Glavina del Rio T."/>
            <person name="Hammon N."/>
            <person name="Israni S."/>
            <person name="Dalin E."/>
            <person name="Tice H."/>
            <person name="Pitluck S."/>
            <person name="Sims D."/>
            <person name="Brettin T."/>
            <person name="Bruce D."/>
            <person name="Detter J.C."/>
            <person name="Han C."/>
            <person name="Tapia R."/>
            <person name="Brainard J."/>
            <person name="Schmutz J."/>
            <person name="Larimer F."/>
            <person name="Land M."/>
            <person name="Hauser L."/>
            <person name="Kyrpides N."/>
            <person name="Kim E."/>
            <person name="Ensigns S.A."/>
            <person name="Richardson P."/>
        </authorList>
    </citation>
    <scope>NUCLEOTIDE SEQUENCE [LARGE SCALE GENOMIC DNA]</scope>
    <source>
        <strain evidence="3">ATCC BAA-1158 / Py2</strain>
    </source>
</reference>